<gene>
    <name evidence="2" type="ORF">F5984_08650</name>
</gene>
<sequence length="122" mass="14424">MAELTLPFWGYRKPMPIHRIVRLEGEGNYTHFYFNDGTKLIVSLTLKRIESRLPANVFARSHKKNLINLLYLREIRPKRHPYMVGLSNGDYVEVSRRKAAQFYQQVETFQQEMNLLRNIAVA</sequence>
<comment type="caution">
    <text evidence="2">The sequence shown here is derived from an EMBL/GenBank/DDBJ whole genome shotgun (WGS) entry which is preliminary data.</text>
</comment>
<dbReference type="Pfam" id="PF04397">
    <property type="entry name" value="LytTR"/>
    <property type="match status" value="1"/>
</dbReference>
<dbReference type="SMART" id="SM00850">
    <property type="entry name" value="LytTR"/>
    <property type="match status" value="1"/>
</dbReference>
<dbReference type="GO" id="GO:0003677">
    <property type="term" value="F:DNA binding"/>
    <property type="evidence" value="ECO:0007669"/>
    <property type="project" value="InterPro"/>
</dbReference>
<evidence type="ECO:0000259" key="1">
    <source>
        <dbReference type="PROSITE" id="PS50930"/>
    </source>
</evidence>
<evidence type="ECO:0000313" key="3">
    <source>
        <dbReference type="Proteomes" id="UP000488299"/>
    </source>
</evidence>
<name>A0A7J5U3R0_9BACT</name>
<dbReference type="InterPro" id="IPR007492">
    <property type="entry name" value="LytTR_DNA-bd_dom"/>
</dbReference>
<keyword evidence="3" id="KW-1185">Reference proteome</keyword>
<proteinExistence type="predicted"/>
<dbReference type="Gene3D" id="2.40.50.1020">
    <property type="entry name" value="LytTr DNA-binding domain"/>
    <property type="match status" value="1"/>
</dbReference>
<dbReference type="PANTHER" id="PTHR37299">
    <property type="entry name" value="TRANSCRIPTIONAL REGULATOR-RELATED"/>
    <property type="match status" value="1"/>
</dbReference>
<evidence type="ECO:0000313" key="2">
    <source>
        <dbReference type="EMBL" id="KAB7732331.1"/>
    </source>
</evidence>
<protein>
    <submittedName>
        <fullName evidence="2">LytTR family transcriptional regulator</fullName>
    </submittedName>
</protein>
<feature type="domain" description="HTH LytTR-type" evidence="1">
    <location>
        <begin position="14"/>
        <end position="108"/>
    </location>
</feature>
<dbReference type="GO" id="GO:0000156">
    <property type="term" value="F:phosphorelay response regulator activity"/>
    <property type="evidence" value="ECO:0007669"/>
    <property type="project" value="InterPro"/>
</dbReference>
<organism evidence="2 3">
    <name type="scientific">Rudanella paleaurantiibacter</name>
    <dbReference type="NCBI Taxonomy" id="2614655"/>
    <lineage>
        <taxon>Bacteria</taxon>
        <taxon>Pseudomonadati</taxon>
        <taxon>Bacteroidota</taxon>
        <taxon>Cytophagia</taxon>
        <taxon>Cytophagales</taxon>
        <taxon>Cytophagaceae</taxon>
        <taxon>Rudanella</taxon>
    </lineage>
</organism>
<accession>A0A7J5U3R0</accession>
<dbReference type="PROSITE" id="PS50930">
    <property type="entry name" value="HTH_LYTTR"/>
    <property type="match status" value="1"/>
</dbReference>
<reference evidence="2 3" key="1">
    <citation type="submission" date="2019-10" db="EMBL/GenBank/DDBJ databases">
        <title>Rudanella paleaurantiibacter sp. nov., isolated from sludge.</title>
        <authorList>
            <person name="Xu S.Q."/>
        </authorList>
    </citation>
    <scope>NUCLEOTIDE SEQUENCE [LARGE SCALE GENOMIC DNA]</scope>
    <source>
        <strain evidence="2 3">HX-22-17</strain>
    </source>
</reference>
<dbReference type="PANTHER" id="PTHR37299:SF1">
    <property type="entry name" value="STAGE 0 SPORULATION PROTEIN A HOMOLOG"/>
    <property type="match status" value="1"/>
</dbReference>
<dbReference type="EMBL" id="WELI01000002">
    <property type="protein sequence ID" value="KAB7732331.1"/>
    <property type="molecule type" value="Genomic_DNA"/>
</dbReference>
<dbReference type="Proteomes" id="UP000488299">
    <property type="component" value="Unassembled WGS sequence"/>
</dbReference>
<dbReference type="InterPro" id="IPR046947">
    <property type="entry name" value="LytR-like"/>
</dbReference>
<dbReference type="AlphaFoldDB" id="A0A7J5U3R0"/>